<protein>
    <recommendedName>
        <fullName evidence="5">DUF2459 domain-containing protein</fullName>
    </recommendedName>
</protein>
<keyword evidence="3" id="KW-1185">Reference proteome</keyword>
<dbReference type="Pfam" id="PF09601">
    <property type="entry name" value="DUF2459"/>
    <property type="match status" value="1"/>
</dbReference>
<dbReference type="OrthoDB" id="211174at2"/>
<dbReference type="Proteomes" id="UP000004671">
    <property type="component" value="Chromosome"/>
</dbReference>
<accession>H1XW54</accession>
<organism evidence="2 3">
    <name type="scientific">Caldithrix abyssi DSM 13497</name>
    <dbReference type="NCBI Taxonomy" id="880073"/>
    <lineage>
        <taxon>Bacteria</taxon>
        <taxon>Pseudomonadati</taxon>
        <taxon>Calditrichota</taxon>
        <taxon>Calditrichia</taxon>
        <taxon>Calditrichales</taxon>
        <taxon>Calditrichaceae</taxon>
        <taxon>Caldithrix</taxon>
    </lineage>
</organism>
<reference evidence="1 4" key="2">
    <citation type="submission" date="2016-11" db="EMBL/GenBank/DDBJ databases">
        <title>Genomic analysis of Caldithrix abyssi and proposal of a novel bacterial phylum Caldithrichaeota.</title>
        <authorList>
            <person name="Kublanov I."/>
            <person name="Sigalova O."/>
            <person name="Gavrilov S."/>
            <person name="Lebedinsky A."/>
            <person name="Ivanova N."/>
            <person name="Daum C."/>
            <person name="Reddy T."/>
            <person name="Klenk H.P."/>
            <person name="Goker M."/>
            <person name="Reva O."/>
            <person name="Miroshnichenko M."/>
            <person name="Kyprides N."/>
            <person name="Woyke T."/>
            <person name="Gelfand M."/>
        </authorList>
    </citation>
    <scope>NUCLEOTIDE SEQUENCE [LARGE SCALE GENOMIC DNA]</scope>
    <source>
        <strain evidence="1 4">LF13</strain>
    </source>
</reference>
<dbReference type="AlphaFoldDB" id="H1XW54"/>
<dbReference type="STRING" id="880073.Cabys_2259"/>
<dbReference type="KEGG" id="caby:Cabys_2259"/>
<dbReference type="PaxDb" id="880073-Calab_3355"/>
<dbReference type="EMBL" id="CP018099">
    <property type="protein sequence ID" value="APF19008.1"/>
    <property type="molecule type" value="Genomic_DNA"/>
</dbReference>
<sequence length="237" mass="27977" precursor="true">MVKKILLTALAAFLLFVILVSLTIAIDSRRLQKRNVFPGEKAIHIFNYGWHTGLVVAVQDIPEDYLPYFAMLKEHRFIEISWGDEQFYQARGPGINWLLAVRALLWPTNSVLHLVGFKVPVDHFYRWSKYYTIYLTDEEFENLIYYVCSFFETDQNHKFIIIDRGLYGDSWFMKSKGTYIFPNTCNVWTARALKAAHLPLTPVIYQYPSFLVRVLENFSRKQKNHKNIRLAIIEQRE</sequence>
<reference evidence="2 3" key="1">
    <citation type="submission" date="2011-09" db="EMBL/GenBank/DDBJ databases">
        <title>The permanent draft genome of Caldithrix abyssi DSM 13497.</title>
        <authorList>
            <consortium name="US DOE Joint Genome Institute (JGI-PGF)"/>
            <person name="Lucas S."/>
            <person name="Han J."/>
            <person name="Lapidus A."/>
            <person name="Bruce D."/>
            <person name="Goodwin L."/>
            <person name="Pitluck S."/>
            <person name="Peters L."/>
            <person name="Kyrpides N."/>
            <person name="Mavromatis K."/>
            <person name="Ivanova N."/>
            <person name="Mikhailova N."/>
            <person name="Chertkov O."/>
            <person name="Detter J.C."/>
            <person name="Tapia R."/>
            <person name="Han C."/>
            <person name="Land M."/>
            <person name="Hauser L."/>
            <person name="Markowitz V."/>
            <person name="Cheng J.-F."/>
            <person name="Hugenholtz P."/>
            <person name="Woyke T."/>
            <person name="Wu D."/>
            <person name="Spring S."/>
            <person name="Brambilla E."/>
            <person name="Klenk H.-P."/>
            <person name="Eisen J.A."/>
        </authorList>
    </citation>
    <scope>NUCLEOTIDE SEQUENCE [LARGE SCALE GENOMIC DNA]</scope>
    <source>
        <strain evidence="2 3">DSM 13497</strain>
    </source>
</reference>
<evidence type="ECO:0000313" key="2">
    <source>
        <dbReference type="EMBL" id="EHO42959.1"/>
    </source>
</evidence>
<dbReference type="Proteomes" id="UP000183868">
    <property type="component" value="Chromosome"/>
</dbReference>
<dbReference type="InterPro" id="IPR011727">
    <property type="entry name" value="CHP02117"/>
</dbReference>
<gene>
    <name evidence="1" type="ORF">Cabys_2259</name>
    <name evidence="2" type="ORF">Calab_3355</name>
</gene>
<name>H1XW54_CALAY</name>
<evidence type="ECO:0000313" key="1">
    <source>
        <dbReference type="EMBL" id="APF19008.1"/>
    </source>
</evidence>
<dbReference type="EMBL" id="CM001402">
    <property type="protein sequence ID" value="EHO42959.1"/>
    <property type="molecule type" value="Genomic_DNA"/>
</dbReference>
<proteinExistence type="predicted"/>
<evidence type="ECO:0000313" key="3">
    <source>
        <dbReference type="Proteomes" id="UP000004671"/>
    </source>
</evidence>
<dbReference type="HOGENOM" id="CLU_086263_0_0_0"/>
<evidence type="ECO:0008006" key="5">
    <source>
        <dbReference type="Google" id="ProtNLM"/>
    </source>
</evidence>
<evidence type="ECO:0000313" key="4">
    <source>
        <dbReference type="Proteomes" id="UP000183868"/>
    </source>
</evidence>
<dbReference type="RefSeq" id="WP_006930390.1">
    <property type="nucleotide sequence ID" value="NZ_CM001402.1"/>
</dbReference>
<dbReference type="InParanoid" id="H1XW54"/>